<keyword evidence="2" id="KW-0812">Transmembrane</keyword>
<name>A0AA88E077_FICCA</name>
<sequence length="228" mass="24472">MGGHGCRSSVLAQATSIVSICQVVDGGVGAGTRTCKVTGVKVTVGLGGLHFNEMEAGKGRGFDGTFKMSTLALVVIFLLVAFSMVFPSSEFMVCSSDLDLVEQTHPARGKAASALSDISRSDGGSGSDSNSGTQVKRLPLKRPRPWEVEPEGSKKKIKKSHVFGAASSLSESKRLIERIWCDAHVMLSSSVLTLWREFIGGWRLSSISSQFRLRKSGVGRQVRMHTHC</sequence>
<feature type="transmembrane region" description="Helical" evidence="2">
    <location>
        <begin position="68"/>
        <end position="86"/>
    </location>
</feature>
<dbReference type="AlphaFoldDB" id="A0AA88E077"/>
<keyword evidence="2" id="KW-0472">Membrane</keyword>
<evidence type="ECO:0000256" key="2">
    <source>
        <dbReference type="SAM" id="Phobius"/>
    </source>
</evidence>
<keyword evidence="4" id="KW-1185">Reference proteome</keyword>
<feature type="region of interest" description="Disordered" evidence="1">
    <location>
        <begin position="111"/>
        <end position="153"/>
    </location>
</feature>
<proteinExistence type="predicted"/>
<dbReference type="EMBL" id="BTGU01000228">
    <property type="protein sequence ID" value="GMN65364.1"/>
    <property type="molecule type" value="Genomic_DNA"/>
</dbReference>
<evidence type="ECO:0000313" key="4">
    <source>
        <dbReference type="Proteomes" id="UP001187192"/>
    </source>
</evidence>
<protein>
    <submittedName>
        <fullName evidence="3">Uncharacterized protein</fullName>
    </submittedName>
</protein>
<dbReference type="Proteomes" id="UP001187192">
    <property type="component" value="Unassembled WGS sequence"/>
</dbReference>
<comment type="caution">
    <text evidence="3">The sequence shown here is derived from an EMBL/GenBank/DDBJ whole genome shotgun (WGS) entry which is preliminary data.</text>
</comment>
<evidence type="ECO:0000256" key="1">
    <source>
        <dbReference type="SAM" id="MobiDB-lite"/>
    </source>
</evidence>
<feature type="compositionally biased region" description="Low complexity" evidence="1">
    <location>
        <begin position="116"/>
        <end position="132"/>
    </location>
</feature>
<accession>A0AA88E077</accession>
<gene>
    <name evidence="3" type="ORF">TIFTF001_034434</name>
</gene>
<evidence type="ECO:0000313" key="3">
    <source>
        <dbReference type="EMBL" id="GMN65364.1"/>
    </source>
</evidence>
<keyword evidence="2" id="KW-1133">Transmembrane helix</keyword>
<feature type="compositionally biased region" description="Basic and acidic residues" evidence="1">
    <location>
        <begin position="144"/>
        <end position="153"/>
    </location>
</feature>
<organism evidence="3 4">
    <name type="scientific">Ficus carica</name>
    <name type="common">Common fig</name>
    <dbReference type="NCBI Taxonomy" id="3494"/>
    <lineage>
        <taxon>Eukaryota</taxon>
        <taxon>Viridiplantae</taxon>
        <taxon>Streptophyta</taxon>
        <taxon>Embryophyta</taxon>
        <taxon>Tracheophyta</taxon>
        <taxon>Spermatophyta</taxon>
        <taxon>Magnoliopsida</taxon>
        <taxon>eudicotyledons</taxon>
        <taxon>Gunneridae</taxon>
        <taxon>Pentapetalae</taxon>
        <taxon>rosids</taxon>
        <taxon>fabids</taxon>
        <taxon>Rosales</taxon>
        <taxon>Moraceae</taxon>
        <taxon>Ficeae</taxon>
        <taxon>Ficus</taxon>
    </lineage>
</organism>
<reference evidence="3" key="1">
    <citation type="submission" date="2023-07" db="EMBL/GenBank/DDBJ databases">
        <title>draft genome sequence of fig (Ficus carica).</title>
        <authorList>
            <person name="Takahashi T."/>
            <person name="Nishimura K."/>
        </authorList>
    </citation>
    <scope>NUCLEOTIDE SEQUENCE</scope>
</reference>